<evidence type="ECO:0000313" key="3">
    <source>
        <dbReference type="Proteomes" id="UP000199077"/>
    </source>
</evidence>
<dbReference type="STRING" id="443156.SAMN04489867_2130"/>
<feature type="region of interest" description="Disordered" evidence="1">
    <location>
        <begin position="1"/>
        <end position="29"/>
    </location>
</feature>
<sequence>MSDAEREKSERAERAAYHVEADRKRRERESAKAQVLVDQFVRDAVAAGIATTELTARPYSGRGRYRTGLQGWFLRPDLSVGVDVDGGYHPLVVSPERWGRWRGVTLTPSPPPLQVGEGARDGESIALDALLQRRLDAGNGFA</sequence>
<organism evidence="2 3">
    <name type="scientific">Pedococcus dokdonensis</name>
    <dbReference type="NCBI Taxonomy" id="443156"/>
    <lineage>
        <taxon>Bacteria</taxon>
        <taxon>Bacillati</taxon>
        <taxon>Actinomycetota</taxon>
        <taxon>Actinomycetes</taxon>
        <taxon>Micrococcales</taxon>
        <taxon>Intrasporangiaceae</taxon>
        <taxon>Pedococcus</taxon>
    </lineage>
</organism>
<evidence type="ECO:0000256" key="1">
    <source>
        <dbReference type="SAM" id="MobiDB-lite"/>
    </source>
</evidence>
<name>A0A1H0RZE9_9MICO</name>
<dbReference type="EMBL" id="LT629711">
    <property type="protein sequence ID" value="SDP34328.1"/>
    <property type="molecule type" value="Genomic_DNA"/>
</dbReference>
<dbReference type="RefSeq" id="WP_091785032.1">
    <property type="nucleotide sequence ID" value="NZ_LT629711.1"/>
</dbReference>
<keyword evidence="3" id="KW-1185">Reference proteome</keyword>
<evidence type="ECO:0000313" key="2">
    <source>
        <dbReference type="EMBL" id="SDP34328.1"/>
    </source>
</evidence>
<dbReference type="Proteomes" id="UP000199077">
    <property type="component" value="Chromosome I"/>
</dbReference>
<dbReference type="OrthoDB" id="3254362at2"/>
<gene>
    <name evidence="2" type="ORF">SAMN04489867_2130</name>
</gene>
<protein>
    <submittedName>
        <fullName evidence="2">Uncharacterized protein</fullName>
    </submittedName>
</protein>
<dbReference type="AlphaFoldDB" id="A0A1H0RZE9"/>
<reference evidence="3" key="1">
    <citation type="submission" date="2016-10" db="EMBL/GenBank/DDBJ databases">
        <authorList>
            <person name="Varghese N."/>
            <person name="Submissions S."/>
        </authorList>
    </citation>
    <scope>NUCLEOTIDE SEQUENCE [LARGE SCALE GENOMIC DNA]</scope>
    <source>
        <strain evidence="3">DSM 22329</strain>
    </source>
</reference>
<accession>A0A1H0RZE9</accession>
<proteinExistence type="predicted"/>